<evidence type="ECO:0000256" key="11">
    <source>
        <dbReference type="ARBA" id="ARBA00023145"/>
    </source>
</evidence>
<dbReference type="Gene3D" id="1.10.390.10">
    <property type="entry name" value="Neutral Protease Domain 2"/>
    <property type="match status" value="1"/>
</dbReference>
<dbReference type="InterPro" id="IPR050371">
    <property type="entry name" value="Fungal_virulence_M36"/>
</dbReference>
<dbReference type="SUPFAM" id="SSF52025">
    <property type="entry name" value="PA domain"/>
    <property type="match status" value="1"/>
</dbReference>
<keyword evidence="9" id="KW-0862">Zinc</keyword>
<evidence type="ECO:0000256" key="8">
    <source>
        <dbReference type="ARBA" id="ARBA00022801"/>
    </source>
</evidence>
<reference evidence="15" key="1">
    <citation type="submission" date="2021-09" db="EMBL/GenBank/DDBJ databases">
        <title>Genome of Aequorivita sp. strain F64183.</title>
        <authorList>
            <person name="Wang Y."/>
        </authorList>
    </citation>
    <scope>NUCLEOTIDE SEQUENCE</scope>
    <source>
        <strain evidence="15">F64183</strain>
    </source>
</reference>
<dbReference type="Proteomes" id="UP001139462">
    <property type="component" value="Unassembled WGS sequence"/>
</dbReference>
<dbReference type="InterPro" id="IPR027268">
    <property type="entry name" value="Peptidase_M4/M1_CTD_sf"/>
</dbReference>
<keyword evidence="6" id="KW-0479">Metal-binding</keyword>
<dbReference type="RefSeq" id="WP_237607760.1">
    <property type="nucleotide sequence ID" value="NZ_JAIRBB010000003.1"/>
</dbReference>
<feature type="domain" description="PA" evidence="13">
    <location>
        <begin position="466"/>
        <end position="543"/>
    </location>
</feature>
<keyword evidence="5" id="KW-0645">Protease</keyword>
<dbReference type="InterPro" id="IPR026444">
    <property type="entry name" value="Secre_tail"/>
</dbReference>
<proteinExistence type="inferred from homology"/>
<comment type="subcellular location">
    <subcellularLocation>
        <location evidence="2">Secreted</location>
    </subcellularLocation>
</comment>
<dbReference type="Pfam" id="PF18962">
    <property type="entry name" value="Por_Secre_tail"/>
    <property type="match status" value="1"/>
</dbReference>
<evidence type="ECO:0000256" key="1">
    <source>
        <dbReference type="ARBA" id="ARBA00001947"/>
    </source>
</evidence>
<evidence type="ECO:0000256" key="9">
    <source>
        <dbReference type="ARBA" id="ARBA00022833"/>
    </source>
</evidence>
<dbReference type="EMBL" id="JAIRBB010000003">
    <property type="protein sequence ID" value="MCG2430575.1"/>
    <property type="molecule type" value="Genomic_DNA"/>
</dbReference>
<evidence type="ECO:0000256" key="10">
    <source>
        <dbReference type="ARBA" id="ARBA00023049"/>
    </source>
</evidence>
<dbReference type="InterPro" id="IPR046450">
    <property type="entry name" value="PA_dom_sf"/>
</dbReference>
<dbReference type="GO" id="GO:0008270">
    <property type="term" value="F:zinc ion binding"/>
    <property type="evidence" value="ECO:0007669"/>
    <property type="project" value="InterPro"/>
</dbReference>
<evidence type="ECO:0000256" key="7">
    <source>
        <dbReference type="ARBA" id="ARBA00022729"/>
    </source>
</evidence>
<keyword evidence="7 12" id="KW-0732">Signal</keyword>
<feature type="signal peptide" evidence="12">
    <location>
        <begin position="1"/>
        <end position="18"/>
    </location>
</feature>
<evidence type="ECO:0000313" key="16">
    <source>
        <dbReference type="Proteomes" id="UP001139462"/>
    </source>
</evidence>
<accession>A0A9X1U476</accession>
<dbReference type="PANTHER" id="PTHR33478:SF1">
    <property type="entry name" value="EXTRACELLULAR METALLOPROTEINASE MEP"/>
    <property type="match status" value="1"/>
</dbReference>
<dbReference type="GO" id="GO:0006508">
    <property type="term" value="P:proteolysis"/>
    <property type="evidence" value="ECO:0007669"/>
    <property type="project" value="UniProtKB-KW"/>
</dbReference>
<evidence type="ECO:0000256" key="12">
    <source>
        <dbReference type="SAM" id="SignalP"/>
    </source>
</evidence>
<dbReference type="GO" id="GO:0005615">
    <property type="term" value="C:extracellular space"/>
    <property type="evidence" value="ECO:0007669"/>
    <property type="project" value="InterPro"/>
</dbReference>
<dbReference type="GO" id="GO:0004222">
    <property type="term" value="F:metalloendopeptidase activity"/>
    <property type="evidence" value="ECO:0007669"/>
    <property type="project" value="InterPro"/>
</dbReference>
<organism evidence="15 16">
    <name type="scientific">Aequorivita xiaoshiensis</name>
    <dbReference type="NCBI Taxonomy" id="2874476"/>
    <lineage>
        <taxon>Bacteria</taxon>
        <taxon>Pseudomonadati</taxon>
        <taxon>Bacteroidota</taxon>
        <taxon>Flavobacteriia</taxon>
        <taxon>Flavobacteriales</taxon>
        <taxon>Flavobacteriaceae</taxon>
        <taxon>Aequorivita</taxon>
    </lineage>
</organism>
<keyword evidence="4" id="KW-0964">Secreted</keyword>
<evidence type="ECO:0000256" key="3">
    <source>
        <dbReference type="ARBA" id="ARBA00006006"/>
    </source>
</evidence>
<evidence type="ECO:0000313" key="15">
    <source>
        <dbReference type="EMBL" id="MCG2430575.1"/>
    </source>
</evidence>
<name>A0A9X1U476_9FLAO</name>
<feature type="domain" description="Secretion system C-terminal sorting" evidence="14">
    <location>
        <begin position="798"/>
        <end position="870"/>
    </location>
</feature>
<sequence>MKKILYSLILLTFNLSFAQDYTNSIKSYLQQNRSNLNLEQQDYSDINITSQSHSKSLQADNVYVEQRYRGIKIHNAISSFVLREGSVISAQLAFANNIALKANTTQPSISALAAISNAASELELPAPVGLNLIETVGNNSYVFSDGNISINNIPVTLVYQGLDDNQTLRLAWDVSIYKKDAQNYYSVRIDALTGKLLEINDWVASCNFDAQPHSHTMESTESVLFSKKSSADFHQPVVNGAAYRVFPIPFGAPNDGDDVLLSDPSNVVASPYGWHDTDGVAGAEYTTTRGNNVLAKEDIAGNNGAGMQAEGGATLQFDFPFDLPQNPSNYTEGAITNLFYMNNIMHDVFYQYGFDEESGNFQANNYGNGGAEGDHVVAEAQDGGGFNNANFMTPPDGYSGRMQMYLWSAPQNVLGTFMTVNNGALAGDYYAHKSAFTGGGTPLPTTPITANLALIEDDNSGNSTDPHDGCDNVTNASELSGKIVVVRRGECGFAQKVQAAEDAGAVAVVMVNNVPGDPIRMGGSGAGIGIPSIMIFKNDGDAIIDALLNGETINTTLVDDGSGTDFNQRDGDLDNSIVAHEYGHGISNRLTGGPAAAGCLQNEEQMGEGWSDYFALMLTMLPGESGEDVRGMGTYISGQSRAGGGIRTKPYTTDMSINNFTYNSIKSQVAPHGVGSVWATMLWDLTWAFIDEYGFDEDIYHGTGGNNMALQLVMDGLKLQRCSPGFIDGRDAILEADEIINGGANKCLIWNVFARRGLGFSANQGSVASKQDGTEAFDVPADCPLGTANNEIENNFIIYPNPSNGHINIKSRFDLGNTKVSIYDINGRLVFNKQVELHHTALIDASELSTGMYMITVEGGDKTQTSKLIIK</sequence>
<dbReference type="InterPro" id="IPR001842">
    <property type="entry name" value="Peptidase_M36"/>
</dbReference>
<dbReference type="Gene3D" id="3.10.170.10">
    <property type="match status" value="1"/>
</dbReference>
<evidence type="ECO:0000259" key="13">
    <source>
        <dbReference type="Pfam" id="PF02225"/>
    </source>
</evidence>
<evidence type="ECO:0000256" key="5">
    <source>
        <dbReference type="ARBA" id="ARBA00022670"/>
    </source>
</evidence>
<protein>
    <submittedName>
        <fullName evidence="15">T9SS-dependent M36 family metallopeptidase</fullName>
    </submittedName>
</protein>
<dbReference type="AlphaFoldDB" id="A0A9X1U476"/>
<dbReference type="CDD" id="cd09596">
    <property type="entry name" value="M36"/>
    <property type="match status" value="1"/>
</dbReference>
<evidence type="ECO:0000256" key="2">
    <source>
        <dbReference type="ARBA" id="ARBA00004613"/>
    </source>
</evidence>
<evidence type="ECO:0000259" key="14">
    <source>
        <dbReference type="Pfam" id="PF18962"/>
    </source>
</evidence>
<dbReference type="InterPro" id="IPR003137">
    <property type="entry name" value="PA_domain"/>
</dbReference>
<dbReference type="Pfam" id="PF02225">
    <property type="entry name" value="PA"/>
    <property type="match status" value="1"/>
</dbReference>
<dbReference type="PANTHER" id="PTHR33478">
    <property type="entry name" value="EXTRACELLULAR METALLOPROTEINASE MEP"/>
    <property type="match status" value="1"/>
</dbReference>
<dbReference type="Gene3D" id="3.50.30.30">
    <property type="match status" value="1"/>
</dbReference>
<dbReference type="NCBIfam" id="TIGR04183">
    <property type="entry name" value="Por_Secre_tail"/>
    <property type="match status" value="1"/>
</dbReference>
<comment type="cofactor">
    <cofactor evidence="1">
        <name>Zn(2+)</name>
        <dbReference type="ChEBI" id="CHEBI:29105"/>
    </cofactor>
</comment>
<keyword evidence="11" id="KW-0865">Zymogen</keyword>
<gene>
    <name evidence="15" type="ORF">K8344_05545</name>
</gene>
<dbReference type="Pfam" id="PF02128">
    <property type="entry name" value="Peptidase_M36"/>
    <property type="match status" value="1"/>
</dbReference>
<comment type="similarity">
    <text evidence="3">Belongs to the peptidase M36 family.</text>
</comment>
<dbReference type="NCBIfam" id="NF038113">
    <property type="entry name" value="T9SSA_dep_M36"/>
    <property type="match status" value="1"/>
</dbReference>
<comment type="caution">
    <text evidence="15">The sequence shown here is derived from an EMBL/GenBank/DDBJ whole genome shotgun (WGS) entry which is preliminary data.</text>
</comment>
<evidence type="ECO:0000256" key="6">
    <source>
        <dbReference type="ARBA" id="ARBA00022723"/>
    </source>
</evidence>
<dbReference type="CDD" id="cd04818">
    <property type="entry name" value="PA_subtilisin_1"/>
    <property type="match status" value="1"/>
</dbReference>
<evidence type="ECO:0000256" key="4">
    <source>
        <dbReference type="ARBA" id="ARBA00022525"/>
    </source>
</evidence>
<dbReference type="SUPFAM" id="SSF55486">
    <property type="entry name" value="Metalloproteases ('zincins'), catalytic domain"/>
    <property type="match status" value="1"/>
</dbReference>
<keyword evidence="8" id="KW-0378">Hydrolase</keyword>
<feature type="chain" id="PRO_5040932660" evidence="12">
    <location>
        <begin position="19"/>
        <end position="871"/>
    </location>
</feature>
<keyword evidence="10" id="KW-0482">Metalloprotease</keyword>
<keyword evidence="16" id="KW-1185">Reference proteome</keyword>